<dbReference type="RefSeq" id="XP_008178888.1">
    <property type="nucleotide sequence ID" value="XM_008180666.2"/>
</dbReference>
<evidence type="ECO:0000256" key="2">
    <source>
        <dbReference type="SAM" id="MobiDB-lite"/>
    </source>
</evidence>
<dbReference type="AlphaFoldDB" id="A0A8R1WYE3"/>
<reference evidence="3" key="2">
    <citation type="submission" date="2022-06" db="UniProtKB">
        <authorList>
            <consortium name="EnsemblMetazoa"/>
        </authorList>
    </citation>
    <scope>IDENTIFICATION</scope>
</reference>
<protein>
    <submittedName>
        <fullName evidence="3">Uncharacterized protein</fullName>
    </submittedName>
</protein>
<sequence>MLMLDDHKRQNDLVEFVEQFSESKKEIKTTKEQKKLENKCVCSKRYFKKWENTLKLKYIAKLANPKPVRLRPWPNPELEAVLPLPVNKATLTGKIPNRIYKLAVPKIRHKVPVDPVYRTFSSGDTMYKYKKSKHQLKTRTRILELAEPKPKIRHVHARCLKSEHPERLYSKPNKSSIKNNSDDWIKHQKWLKKNAAPKRKFSRPPEVKRRSKLSKSQTDLMLNRLSRVPEFKRFLKKLVIRTTEPRPFGQITPMGLDWVQRLSVPRKLSSETQLNLDYDPGVISRAALKAILSPRIKELAEPKFNIKTVNTEFKENAFKISPTALTYKATKRIKKLAMPRLH</sequence>
<evidence type="ECO:0000313" key="3">
    <source>
        <dbReference type="EnsemblMetazoa" id="XP_008178888.1"/>
    </source>
</evidence>
<keyword evidence="1" id="KW-0677">Repeat</keyword>
<dbReference type="Pfam" id="PF14912">
    <property type="entry name" value="THEG"/>
    <property type="match status" value="2"/>
</dbReference>
<evidence type="ECO:0000313" key="4">
    <source>
        <dbReference type="Proteomes" id="UP000007819"/>
    </source>
</evidence>
<proteinExistence type="predicted"/>
<dbReference type="SMART" id="SM00705">
    <property type="entry name" value="THEG"/>
    <property type="match status" value="4"/>
</dbReference>
<dbReference type="KEGG" id="api:100569083"/>
<dbReference type="InterPro" id="IPR006623">
    <property type="entry name" value="THEG"/>
</dbReference>
<dbReference type="GeneID" id="100569083"/>
<organism evidence="3 4">
    <name type="scientific">Acyrthosiphon pisum</name>
    <name type="common">Pea aphid</name>
    <dbReference type="NCBI Taxonomy" id="7029"/>
    <lineage>
        <taxon>Eukaryota</taxon>
        <taxon>Metazoa</taxon>
        <taxon>Ecdysozoa</taxon>
        <taxon>Arthropoda</taxon>
        <taxon>Hexapoda</taxon>
        <taxon>Insecta</taxon>
        <taxon>Pterygota</taxon>
        <taxon>Neoptera</taxon>
        <taxon>Paraneoptera</taxon>
        <taxon>Hemiptera</taxon>
        <taxon>Sternorrhyncha</taxon>
        <taxon>Aphidomorpha</taxon>
        <taxon>Aphidoidea</taxon>
        <taxon>Aphididae</taxon>
        <taxon>Macrosiphini</taxon>
        <taxon>Acyrthosiphon</taxon>
    </lineage>
</organism>
<dbReference type="OrthoDB" id="25466at2759"/>
<keyword evidence="4" id="KW-1185">Reference proteome</keyword>
<reference evidence="4" key="1">
    <citation type="submission" date="2010-06" db="EMBL/GenBank/DDBJ databases">
        <authorList>
            <person name="Jiang H."/>
            <person name="Abraham K."/>
            <person name="Ali S."/>
            <person name="Alsbrooks S.L."/>
            <person name="Anim B.N."/>
            <person name="Anosike U.S."/>
            <person name="Attaway T."/>
            <person name="Bandaranaike D.P."/>
            <person name="Battles P.K."/>
            <person name="Bell S.N."/>
            <person name="Bell A.V."/>
            <person name="Beltran B."/>
            <person name="Bickham C."/>
            <person name="Bustamante Y."/>
            <person name="Caleb T."/>
            <person name="Canada A."/>
            <person name="Cardenas V."/>
            <person name="Carter K."/>
            <person name="Chacko J."/>
            <person name="Chandrabose M.N."/>
            <person name="Chavez D."/>
            <person name="Chavez A."/>
            <person name="Chen L."/>
            <person name="Chu H.-S."/>
            <person name="Claassen K.J."/>
            <person name="Cockrell R."/>
            <person name="Collins M."/>
            <person name="Cooper J.A."/>
            <person name="Cree A."/>
            <person name="Curry S.M."/>
            <person name="Da Y."/>
            <person name="Dao M.D."/>
            <person name="Das B."/>
            <person name="Davila M.-L."/>
            <person name="Davy-Carroll L."/>
            <person name="Denson S."/>
            <person name="Dinh H."/>
            <person name="Ebong V.E."/>
            <person name="Edwards J.R."/>
            <person name="Egan A."/>
            <person name="El-Daye J."/>
            <person name="Escobedo L."/>
            <person name="Fernandez S."/>
            <person name="Fernando P.R."/>
            <person name="Flagg N."/>
            <person name="Forbes L.D."/>
            <person name="Fowler R.G."/>
            <person name="Fu Q."/>
            <person name="Gabisi R.A."/>
            <person name="Ganer J."/>
            <person name="Garbino Pronczuk A."/>
            <person name="Garcia R.M."/>
            <person name="Garner T."/>
            <person name="Garrett T.E."/>
            <person name="Gonzalez D.A."/>
            <person name="Hamid H."/>
            <person name="Hawkins E.S."/>
            <person name="Hirani K."/>
            <person name="Hogues M.E."/>
            <person name="Hollins B."/>
            <person name="Hsiao C.-H."/>
            <person name="Jabil R."/>
            <person name="James M.L."/>
            <person name="Jhangiani S.N."/>
            <person name="Johnson B."/>
            <person name="Johnson Q."/>
            <person name="Joshi V."/>
            <person name="Kalu J.B."/>
            <person name="Kam C."/>
            <person name="Kashfia A."/>
            <person name="Keebler J."/>
            <person name="Kisamo H."/>
            <person name="Kovar C.L."/>
            <person name="Lago L.A."/>
            <person name="Lai C.-Y."/>
            <person name="Laidlaw J."/>
            <person name="Lara F."/>
            <person name="Le T.-K."/>
            <person name="Lee S.L."/>
            <person name="Legall F.H."/>
            <person name="Lemon S.J."/>
            <person name="Lewis L.R."/>
            <person name="Li B."/>
            <person name="Liu Y."/>
            <person name="Liu Y.-S."/>
            <person name="Lopez J."/>
            <person name="Lozado R.J."/>
            <person name="Lu J."/>
            <person name="Madu R.C."/>
            <person name="Maheshwari M."/>
            <person name="Maheshwari R."/>
            <person name="Malloy K."/>
            <person name="Martinez E."/>
            <person name="Mathew T."/>
            <person name="Mercado I.C."/>
            <person name="Mercado C."/>
            <person name="Meyer B."/>
            <person name="Montgomery K."/>
            <person name="Morgan M.B."/>
            <person name="Munidasa M."/>
            <person name="Nazareth L.V."/>
            <person name="Nelson J."/>
            <person name="Ng B.M."/>
            <person name="Nguyen N.B."/>
            <person name="Nguyen P.Q."/>
            <person name="Nguyen T."/>
            <person name="Obregon M."/>
            <person name="Okwuonu G.O."/>
            <person name="Onwere C.G."/>
            <person name="Orozco G."/>
            <person name="Parra A."/>
            <person name="Patel S."/>
            <person name="Patil S."/>
            <person name="Perez A."/>
            <person name="Perez Y."/>
            <person name="Pham C."/>
            <person name="Primus E.L."/>
            <person name="Pu L.-L."/>
            <person name="Puazo M."/>
            <person name="Qin X."/>
            <person name="Quiroz J.B."/>
            <person name="Reese J."/>
            <person name="Richards S."/>
            <person name="Rives C.M."/>
            <person name="Robberts R."/>
            <person name="Ruiz S.J."/>
            <person name="Ruiz M.J."/>
            <person name="Santibanez J."/>
            <person name="Schneider B.W."/>
            <person name="Sisson I."/>
            <person name="Smith M."/>
            <person name="Sodergren E."/>
            <person name="Song X.-Z."/>
            <person name="Song B.B."/>
            <person name="Summersgill H."/>
            <person name="Thelus R."/>
            <person name="Thornton R.D."/>
            <person name="Trejos Z.Y."/>
            <person name="Usmani K."/>
            <person name="Vattathil S."/>
            <person name="Villasana D."/>
            <person name="Walker D.L."/>
            <person name="Wang S."/>
            <person name="Wang K."/>
            <person name="White C.S."/>
            <person name="Williams A.C."/>
            <person name="Williamson J."/>
            <person name="Wilson K."/>
            <person name="Woghiren I.O."/>
            <person name="Woodworth J.R."/>
            <person name="Worley K.C."/>
            <person name="Wright R.A."/>
            <person name="Wu W."/>
            <person name="Young L."/>
            <person name="Zhang L."/>
            <person name="Zhang J."/>
            <person name="Zhu Y."/>
            <person name="Muzny D.M."/>
            <person name="Weinstock G."/>
            <person name="Gibbs R.A."/>
        </authorList>
    </citation>
    <scope>NUCLEOTIDE SEQUENCE [LARGE SCALE GENOMIC DNA]</scope>
    <source>
        <strain evidence="4">LSR1</strain>
    </source>
</reference>
<accession>A0A8R1WYE3</accession>
<dbReference type="PANTHER" id="PTHR15901">
    <property type="entry name" value="TESTICULAR HAPLOID EXPRESSED GENE PROTEIN"/>
    <property type="match status" value="1"/>
</dbReference>
<dbReference type="InterPro" id="IPR042401">
    <property type="entry name" value="SPMAP2-like"/>
</dbReference>
<dbReference type="Proteomes" id="UP000007819">
    <property type="component" value="Chromosome X"/>
</dbReference>
<evidence type="ECO:0000256" key="1">
    <source>
        <dbReference type="ARBA" id="ARBA00022737"/>
    </source>
</evidence>
<name>A0A8R1WYE3_ACYPI</name>
<dbReference type="PANTHER" id="PTHR15901:SF16">
    <property type="entry name" value="TESTICULAR HAPLOID EXPRESSED GENE PROTEIN"/>
    <property type="match status" value="1"/>
</dbReference>
<dbReference type="EnsemblMetazoa" id="XM_008180666.3">
    <property type="protein sequence ID" value="XP_008178888.1"/>
    <property type="gene ID" value="LOC100569083"/>
</dbReference>
<feature type="region of interest" description="Disordered" evidence="2">
    <location>
        <begin position="195"/>
        <end position="215"/>
    </location>
</feature>